<evidence type="ECO:0000256" key="1">
    <source>
        <dbReference type="SAM" id="Phobius"/>
    </source>
</evidence>
<dbReference type="EMBL" id="WACR01000004">
    <property type="protein sequence ID" value="KAB1064866.1"/>
    <property type="molecule type" value="Genomic_DNA"/>
</dbReference>
<feature type="transmembrane region" description="Helical" evidence="1">
    <location>
        <begin position="201"/>
        <end position="221"/>
    </location>
</feature>
<keyword evidence="1" id="KW-0472">Membrane</keyword>
<evidence type="ECO:0000313" key="3">
    <source>
        <dbReference type="Proteomes" id="UP000435357"/>
    </source>
</evidence>
<keyword evidence="1" id="KW-1133">Transmembrane helix</keyword>
<organism evidence="2 3">
    <name type="scientific">Salibacter halophilus</name>
    <dbReference type="NCBI Taxonomy" id="1803916"/>
    <lineage>
        <taxon>Bacteria</taxon>
        <taxon>Pseudomonadati</taxon>
        <taxon>Bacteroidota</taxon>
        <taxon>Flavobacteriia</taxon>
        <taxon>Flavobacteriales</taxon>
        <taxon>Salibacteraceae</taxon>
        <taxon>Salibacter</taxon>
    </lineage>
</organism>
<accession>A0A6N6M9N3</accession>
<feature type="transmembrane region" description="Helical" evidence="1">
    <location>
        <begin position="149"/>
        <end position="169"/>
    </location>
</feature>
<feature type="transmembrane region" description="Helical" evidence="1">
    <location>
        <begin position="16"/>
        <end position="40"/>
    </location>
</feature>
<dbReference type="OrthoDB" id="111691at2"/>
<proteinExistence type="predicted"/>
<keyword evidence="3" id="KW-1185">Reference proteome</keyword>
<reference evidence="2 3" key="1">
    <citation type="submission" date="2019-09" db="EMBL/GenBank/DDBJ databases">
        <title>Genomes of Cryomorphaceae.</title>
        <authorList>
            <person name="Bowman J.P."/>
        </authorList>
    </citation>
    <scope>NUCLEOTIDE SEQUENCE [LARGE SCALE GENOMIC DNA]</scope>
    <source>
        <strain evidence="2 3">KCTC 52047</strain>
    </source>
</reference>
<dbReference type="Pfam" id="PF03929">
    <property type="entry name" value="PepSY_TM"/>
    <property type="match status" value="1"/>
</dbReference>
<protein>
    <submittedName>
        <fullName evidence="2">PepSY domain-containing protein</fullName>
    </submittedName>
</protein>
<comment type="caution">
    <text evidence="2">The sequence shown here is derived from an EMBL/GenBank/DDBJ whole genome shotgun (WGS) entry which is preliminary data.</text>
</comment>
<keyword evidence="1" id="KW-0812">Transmembrane</keyword>
<dbReference type="Proteomes" id="UP000435357">
    <property type="component" value="Unassembled WGS sequence"/>
</dbReference>
<sequence length="376" mass="43548">MALKKNITFRSVIRQLHLFLGLITGIIVFIVAITGCLWVFQEEIRELTREPFSYEVSHNNAMVTPTRAKKMAQSVFPDKRIHGTLYSGQENPVEVIFYQSEPEEFYRMVYLHPQSGELIRSENLLNGFFHFVLDGHMYLWLPESIGHEVVRWGTAIFAIMLITGIVLWWPKTKKLQKRHFWFKWNKRTKWKKKNYDYHNISGFYASLLGLTIAFTGCVMAFDPFESVVYDTIGGEKETNFSIPANESGSYKEKNVPAIDQLLPKLRKTYSDAFSFEFHYPHTDSSSIYVEVTNREGTFYKNDYRFYDQNTLAELSTPSIYGDYSAASFSDKVIRMNYDIHVGSIAGLPGKIIMFCISLICAALPVTGFLIWLNRKR</sequence>
<dbReference type="PANTHER" id="PTHR34219:SF3">
    <property type="entry name" value="BLL7967 PROTEIN"/>
    <property type="match status" value="1"/>
</dbReference>
<name>A0A6N6M9N3_9FLAO</name>
<dbReference type="InterPro" id="IPR005625">
    <property type="entry name" value="PepSY-ass_TM"/>
</dbReference>
<dbReference type="PANTHER" id="PTHR34219">
    <property type="entry name" value="IRON-REGULATED INNER MEMBRANE PROTEIN-RELATED"/>
    <property type="match status" value="1"/>
</dbReference>
<dbReference type="AlphaFoldDB" id="A0A6N6M9N3"/>
<gene>
    <name evidence="2" type="ORF">F3059_05785</name>
</gene>
<evidence type="ECO:0000313" key="2">
    <source>
        <dbReference type="EMBL" id="KAB1064866.1"/>
    </source>
</evidence>
<feature type="transmembrane region" description="Helical" evidence="1">
    <location>
        <begin position="351"/>
        <end position="372"/>
    </location>
</feature>
<dbReference type="RefSeq" id="WP_151167186.1">
    <property type="nucleotide sequence ID" value="NZ_WACR01000004.1"/>
</dbReference>